<dbReference type="PANTHER" id="PTHR33101">
    <property type="entry name" value="ROP GUANINE NUCLEOTIDE EXCHANGE FACTOR 1"/>
    <property type="match status" value="1"/>
</dbReference>
<dbReference type="FunFam" id="1.20.58.2010:FF:000003">
    <property type="entry name" value="Rop guanine nucleotide exchange factor 14"/>
    <property type="match status" value="1"/>
</dbReference>
<feature type="region of interest" description="Disordered" evidence="3">
    <location>
        <begin position="73"/>
        <end position="94"/>
    </location>
</feature>
<dbReference type="Pfam" id="PF03759">
    <property type="entry name" value="PRONE"/>
    <property type="match status" value="2"/>
</dbReference>
<organism evidence="5">
    <name type="scientific">Salix viminalis</name>
    <name type="common">Common osier</name>
    <name type="synonym">Basket willow</name>
    <dbReference type="NCBI Taxonomy" id="40686"/>
    <lineage>
        <taxon>Eukaryota</taxon>
        <taxon>Viridiplantae</taxon>
        <taxon>Streptophyta</taxon>
        <taxon>Embryophyta</taxon>
        <taxon>Tracheophyta</taxon>
        <taxon>Spermatophyta</taxon>
        <taxon>Magnoliopsida</taxon>
        <taxon>eudicotyledons</taxon>
        <taxon>Gunneridae</taxon>
        <taxon>Pentapetalae</taxon>
        <taxon>rosids</taxon>
        <taxon>fabids</taxon>
        <taxon>Malpighiales</taxon>
        <taxon>Salicaceae</taxon>
        <taxon>Saliceae</taxon>
        <taxon>Salix</taxon>
    </lineage>
</organism>
<proteinExistence type="predicted"/>
<dbReference type="InterPro" id="IPR038937">
    <property type="entry name" value="RopGEF"/>
</dbReference>
<dbReference type="Gene3D" id="1.20.58.1310">
    <property type="entry name" value="PRONE domain, subdomain 2"/>
    <property type="match status" value="1"/>
</dbReference>
<evidence type="ECO:0000313" key="5">
    <source>
        <dbReference type="EMBL" id="VFU50278.1"/>
    </source>
</evidence>
<dbReference type="PANTHER" id="PTHR33101:SF47">
    <property type="entry name" value="ROP GUANINE NUCLEOTIDE EXCHANGE FACTOR 2-RELATED"/>
    <property type="match status" value="1"/>
</dbReference>
<dbReference type="FunFam" id="1.20.58.1310:FF:000002">
    <property type="entry name" value="Rop guanine nucleotide exchange factor 2"/>
    <property type="match status" value="1"/>
</dbReference>
<feature type="region of interest" description="Disordered" evidence="3">
    <location>
        <begin position="25"/>
        <end position="54"/>
    </location>
</feature>
<gene>
    <name evidence="5" type="ORF">SVIM_LOCUS334399</name>
</gene>
<evidence type="ECO:0000256" key="1">
    <source>
        <dbReference type="ARBA" id="ARBA00022658"/>
    </source>
</evidence>
<sequence>MVILQISEQARHKYLSLMDNSSNFDEISEPGYQPSPSSLDQNDQSTVETPVYSTMSGDSSMFGRTYSETSAFSDPIDDNSYSSEPSPSHWPVTKSGARDQAIFGRLEMKQQKKVVDDKLDDQESVDLELETMKERFSKLLLGEDMSGSGKGVCTAVTISNAITNLYAHHHCSSLMLPAATVFGQNLRLEPLKPEKKSMWKREMDCLLSVCDYIVELVPKSQNSRDGTTLEVMESRPRSDIYINLPALTKLDEMLIEVLDSFQDREFWYAEQGSMSSNSTRSGSFRRVIIQRQEDKWWVPVPCVPPDGLSEKSRKHLRHKRDCAYQIHKAAMAINSSILAEMEIPHTYMISLPKVSLPAIQITLQNCNDSRFRGLRGSGRACLGDTIYRYLYTADRFSPDHLLDCLNIASEHEALELADQVEASMYTWRRKACLSHSKSSWDMVKDLMSDIDRTDKNHVLAERAETLLFCLKQRYPELSQTSLDTCKIQYNRVSCDVGQATLESYSRVLEGLAFNIVAWIDDVLFVDKSVRTQDQ</sequence>
<evidence type="ECO:0000256" key="3">
    <source>
        <dbReference type="SAM" id="MobiDB-lite"/>
    </source>
</evidence>
<reference evidence="5" key="1">
    <citation type="submission" date="2019-03" db="EMBL/GenBank/DDBJ databases">
        <authorList>
            <person name="Mank J."/>
            <person name="Almeida P."/>
        </authorList>
    </citation>
    <scope>NUCLEOTIDE SEQUENCE</scope>
    <source>
        <strain evidence="5">78183</strain>
    </source>
</reference>
<feature type="domain" description="PRONE" evidence="4">
    <location>
        <begin position="119"/>
        <end position="534"/>
    </location>
</feature>
<feature type="compositionally biased region" description="Polar residues" evidence="3">
    <location>
        <begin position="34"/>
        <end position="54"/>
    </location>
</feature>
<keyword evidence="1 2" id="KW-0344">Guanine-nucleotide releasing factor</keyword>
<name>A0A6N2M7Z1_SALVM</name>
<dbReference type="EMBL" id="CAADRP010001722">
    <property type="protein sequence ID" value="VFU50278.1"/>
    <property type="molecule type" value="Genomic_DNA"/>
</dbReference>
<evidence type="ECO:0000259" key="4">
    <source>
        <dbReference type="PROSITE" id="PS51334"/>
    </source>
</evidence>
<dbReference type="InterPro" id="IPR005512">
    <property type="entry name" value="PRONE_dom"/>
</dbReference>
<accession>A0A6N2M7Z1</accession>
<protein>
    <recommendedName>
        <fullName evidence="4">PRONE domain-containing protein</fullName>
    </recommendedName>
</protein>
<dbReference type="GO" id="GO:0005085">
    <property type="term" value="F:guanyl-nucleotide exchange factor activity"/>
    <property type="evidence" value="ECO:0007669"/>
    <property type="project" value="UniProtKB-UniRule"/>
</dbReference>
<dbReference type="PROSITE" id="PS51334">
    <property type="entry name" value="PRONE"/>
    <property type="match status" value="1"/>
</dbReference>
<evidence type="ECO:0000256" key="2">
    <source>
        <dbReference type="PROSITE-ProRule" id="PRU00663"/>
    </source>
</evidence>
<dbReference type="Gene3D" id="1.20.58.2010">
    <property type="entry name" value="PRONE domain, subdomain 1"/>
    <property type="match status" value="1"/>
</dbReference>
<dbReference type="AlphaFoldDB" id="A0A6N2M7Z1"/>
<dbReference type="FunFam" id="1.20.58.2010:FF:000001">
    <property type="entry name" value="Rop guanine nucleotide exchange factor 14"/>
    <property type="match status" value="1"/>
</dbReference>